<dbReference type="PIRSF" id="PIRSF005536">
    <property type="entry name" value="Agal"/>
    <property type="match status" value="1"/>
</dbReference>
<dbReference type="GO" id="GO:0016052">
    <property type="term" value="P:carbohydrate catabolic process"/>
    <property type="evidence" value="ECO:0007669"/>
    <property type="project" value="InterPro"/>
</dbReference>
<evidence type="ECO:0000256" key="3">
    <source>
        <dbReference type="ARBA" id="ARBA00022801"/>
    </source>
</evidence>
<dbReference type="FunFam" id="3.20.20.70:FF:000118">
    <property type="entry name" value="Alpha-galactosidase"/>
    <property type="match status" value="1"/>
</dbReference>
<feature type="binding site" evidence="7">
    <location>
        <begin position="327"/>
        <end position="328"/>
    </location>
    <ligand>
        <name>substrate</name>
    </ligand>
</feature>
<dbReference type="Gene3D" id="3.20.20.70">
    <property type="entry name" value="Aldolase class I"/>
    <property type="match status" value="1"/>
</dbReference>
<dbReference type="PRINTS" id="PR00743">
    <property type="entry name" value="GLHYDRLASE36"/>
</dbReference>
<dbReference type="InterPro" id="IPR031705">
    <property type="entry name" value="Glyco_hydro_36_C"/>
</dbReference>
<dbReference type="EC" id="3.2.1.22" evidence="2 5"/>
<dbReference type="AlphaFoldDB" id="A0AA45C5R8"/>
<dbReference type="PROSITE" id="PS00512">
    <property type="entry name" value="ALPHA_GALACTOSIDASE"/>
    <property type="match status" value="1"/>
</dbReference>
<evidence type="ECO:0000256" key="7">
    <source>
        <dbReference type="PIRSR" id="PIRSR005536-2"/>
    </source>
</evidence>
<dbReference type="Pfam" id="PF16875">
    <property type="entry name" value="Glyco_hydro_36N"/>
    <property type="match status" value="1"/>
</dbReference>
<dbReference type="Gene3D" id="2.70.98.60">
    <property type="entry name" value="alpha-galactosidase from lactobacil brevis"/>
    <property type="match status" value="1"/>
</dbReference>
<accession>A0AA45C5R8</accession>
<feature type="active site" description="Proton donor" evidence="6">
    <location>
        <position position="507"/>
    </location>
</feature>
<reference evidence="10 11" key="1">
    <citation type="submission" date="2018-05" db="EMBL/GenBank/DDBJ databases">
        <title>Genomic Encyclopedia of Type Strains, Phase IV (KMG-IV): sequencing the most valuable type-strain genomes for metagenomic binning, comparative biology and taxonomic classification.</title>
        <authorList>
            <person name="Goeker M."/>
        </authorList>
    </citation>
    <scope>NUCLEOTIDE SEQUENCE [LARGE SCALE GENOMIC DNA]</scope>
    <source>
        <strain evidence="10 11">DSM 24906</strain>
    </source>
</reference>
<gene>
    <name evidence="10" type="ORF">C7380_11456</name>
</gene>
<dbReference type="RefSeq" id="WP_109605428.1">
    <property type="nucleotide sequence ID" value="NZ_QGGI01000014.1"/>
</dbReference>
<feature type="binding site" evidence="7">
    <location>
        <position position="404"/>
    </location>
    <ligand>
        <name>substrate</name>
    </ligand>
</feature>
<feature type="binding site" evidence="7">
    <location>
        <position position="507"/>
    </location>
    <ligand>
        <name>substrate</name>
    </ligand>
</feature>
<evidence type="ECO:0000313" key="10">
    <source>
        <dbReference type="EMBL" id="PWJ89653.1"/>
    </source>
</evidence>
<dbReference type="InterPro" id="IPR013780">
    <property type="entry name" value="Glyco_hydro_b"/>
</dbReference>
<dbReference type="InterPro" id="IPR017853">
    <property type="entry name" value="GH"/>
</dbReference>
<feature type="domain" description="Glycosyl hydrolase family 36 N-terminal" evidence="9">
    <location>
        <begin position="29"/>
        <end position="249"/>
    </location>
</feature>
<feature type="binding site" evidence="7">
    <location>
        <position position="165"/>
    </location>
    <ligand>
        <name>substrate</name>
    </ligand>
</feature>
<comment type="caution">
    <text evidence="10">The sequence shown here is derived from an EMBL/GenBank/DDBJ whole genome shotgun (WGS) entry which is preliminary data.</text>
</comment>
<keyword evidence="11" id="KW-1185">Reference proteome</keyword>
<dbReference type="Pfam" id="PF02065">
    <property type="entry name" value="Melibiase"/>
    <property type="match status" value="1"/>
</dbReference>
<evidence type="ECO:0000259" key="9">
    <source>
        <dbReference type="Pfam" id="PF16875"/>
    </source>
</evidence>
<dbReference type="InterPro" id="IPR002252">
    <property type="entry name" value="Glyco_hydro_36"/>
</dbReference>
<protein>
    <recommendedName>
        <fullName evidence="2 5">Alpha-galactosidase</fullName>
        <ecNumber evidence="2 5">3.2.1.22</ecNumber>
    </recommendedName>
</protein>
<comment type="similarity">
    <text evidence="5">Belongs to the glycosyl hydrolase.</text>
</comment>
<dbReference type="Pfam" id="PF16874">
    <property type="entry name" value="Glyco_hydro_36C"/>
    <property type="match status" value="1"/>
</dbReference>
<organism evidence="10 11">
    <name type="scientific">Oceanotoga teriensis</name>
    <dbReference type="NCBI Taxonomy" id="515440"/>
    <lineage>
        <taxon>Bacteria</taxon>
        <taxon>Thermotogati</taxon>
        <taxon>Thermotogota</taxon>
        <taxon>Thermotogae</taxon>
        <taxon>Petrotogales</taxon>
        <taxon>Petrotogaceae</taxon>
        <taxon>Oceanotoga</taxon>
    </lineage>
</organism>
<evidence type="ECO:0000256" key="6">
    <source>
        <dbReference type="PIRSR" id="PIRSR005536-1"/>
    </source>
</evidence>
<comment type="catalytic activity">
    <reaction evidence="1 5">
        <text>Hydrolysis of terminal, non-reducing alpha-D-galactose residues in alpha-D-galactosides, including galactose oligosaccharides, galactomannans and galactolipids.</text>
        <dbReference type="EC" id="3.2.1.22"/>
    </reaction>
</comment>
<evidence type="ECO:0000256" key="1">
    <source>
        <dbReference type="ARBA" id="ARBA00001255"/>
    </source>
</evidence>
<evidence type="ECO:0000259" key="8">
    <source>
        <dbReference type="Pfam" id="PF16874"/>
    </source>
</evidence>
<dbReference type="InterPro" id="IPR013785">
    <property type="entry name" value="Aldolase_TIM"/>
</dbReference>
<name>A0AA45C5R8_9BACT</name>
<dbReference type="Gene3D" id="2.60.40.1180">
    <property type="entry name" value="Golgi alpha-mannosidase II"/>
    <property type="match status" value="1"/>
</dbReference>
<feature type="binding site" evidence="7">
    <location>
        <begin position="437"/>
        <end position="441"/>
    </location>
    <ligand>
        <name>substrate</name>
    </ligand>
</feature>
<dbReference type="Proteomes" id="UP000245921">
    <property type="component" value="Unassembled WGS sequence"/>
</dbReference>
<evidence type="ECO:0000256" key="5">
    <source>
        <dbReference type="PIRNR" id="PIRNR005536"/>
    </source>
</evidence>
<dbReference type="CDD" id="cd14791">
    <property type="entry name" value="GH36"/>
    <property type="match status" value="1"/>
</dbReference>
<evidence type="ECO:0000256" key="2">
    <source>
        <dbReference type="ARBA" id="ARBA00012755"/>
    </source>
</evidence>
<feature type="domain" description="Glycosyl hydrolase family 36 C-terminal" evidence="8">
    <location>
        <begin position="608"/>
        <end position="688"/>
    </location>
</feature>
<dbReference type="EMBL" id="QGGI01000014">
    <property type="protein sequence ID" value="PWJ89653.1"/>
    <property type="molecule type" value="Genomic_DNA"/>
</dbReference>
<dbReference type="InterPro" id="IPR038417">
    <property type="entry name" value="Alpga-gal_N_sf"/>
</dbReference>
<dbReference type="InterPro" id="IPR031704">
    <property type="entry name" value="Glyco_hydro_36_N"/>
</dbReference>
<dbReference type="PANTHER" id="PTHR43053">
    <property type="entry name" value="GLYCOSIDASE FAMILY 31"/>
    <property type="match status" value="1"/>
</dbReference>
<dbReference type="InterPro" id="IPR050985">
    <property type="entry name" value="Alpha-glycosidase_related"/>
</dbReference>
<dbReference type="PANTHER" id="PTHR43053:SF3">
    <property type="entry name" value="ALPHA-GALACTOSIDASE C-RELATED"/>
    <property type="match status" value="1"/>
</dbReference>
<proteinExistence type="inferred from homology"/>
<evidence type="ECO:0000256" key="4">
    <source>
        <dbReference type="ARBA" id="ARBA00023295"/>
    </source>
</evidence>
<feature type="binding site" evidence="7">
    <location>
        <position position="485"/>
    </location>
    <ligand>
        <name>substrate</name>
    </ligand>
</feature>
<keyword evidence="4 5" id="KW-0326">Glycosidase</keyword>
<feature type="active site" description="Nucleophile" evidence="6">
    <location>
        <position position="439"/>
    </location>
</feature>
<dbReference type="InterPro" id="IPR000111">
    <property type="entry name" value="Glyco_hydro_27/36_CS"/>
</dbReference>
<sequence>MIRYLDEERMFLISTDNMAYVIKIEDSKLTNIYFGEKLVFDFDYIPEIKKNIFINWSWNYELSDRSENNYANTAFKVLYHDGVRDCELLYKNYEIFDNKLKIELFDEFYGMKIFLFYEVFEHDNIIKKYYEVNNISDQKINIEILKNSLYIPILEGNFNYLKGMWGHETNIVHEKINQGIKSIGSRTGNTGHLFNPYFSIDDGADEDNGNVWFGLLGWSGNWSIDVHKQDYEYINISAGYNEWDFNYILLPNESIKSPELIFGFTNEGFGESSRILHSFIRKHILRKIDRKILYNSWEATGFDVNESNQMKLAELASKIGIELFVVDDGWFGKRNDDKAGLGDWYINKEKFSRGLFPLIKKVKELGMDFGIWVEPEMVNPDSQLYRNHPDWILGYESRKKTEIRNQLVLNIIKKEVKDYIIDFMTDLLSNNDISFIKWDFNRPILESGFMNKINSKSIWIDYVESFYYILDILKRRFPYVIFESCAGGGGRIDIEILKYADQVWTSDNTNPYDRLIIQKGFSYAYPSNIMMAWVTDWAGKETYPLKYRFHSAMLGSLGIGSNLNNYSEEELNIFSNLIKDYKDIRNIVYEGDLYRVNMTDYKNLEIFEYLKENKEEGVAFIFQNPTEFDIFNVYKIKLKGLNESYVYEIENKLYSGKSLMKFGFYMQFDSDIDYLNMKKNNYMSKIIRFKLKKNI</sequence>
<keyword evidence="3 5" id="KW-0378">Hydrolase</keyword>
<dbReference type="GO" id="GO:0004557">
    <property type="term" value="F:alpha-galactosidase activity"/>
    <property type="evidence" value="ECO:0007669"/>
    <property type="project" value="UniProtKB-UniRule"/>
</dbReference>
<evidence type="ECO:0000313" key="11">
    <source>
        <dbReference type="Proteomes" id="UP000245921"/>
    </source>
</evidence>
<dbReference type="SUPFAM" id="SSF51445">
    <property type="entry name" value="(Trans)glycosidases"/>
    <property type="match status" value="1"/>
</dbReference>